<name>A0A8C3SQ37_CHESE</name>
<sequence>MAVLWRSYQRLLAQHPWKVQILTAGKSLWLFLPVSLPGGVSRRRVAGRLSMGQAPGLGIAGWSEPKGNGASWVSRTGAGTLLAAACARGWGDRQRDRLSAAAGQLSVVSRGGLGTN</sequence>
<dbReference type="Proteomes" id="UP000694403">
    <property type="component" value="Unplaced"/>
</dbReference>
<dbReference type="Ensembl" id="ENSCSRT00000016423.1">
    <property type="protein sequence ID" value="ENSCSRP00000015750.1"/>
    <property type="gene ID" value="ENSCSRG00000012038.1"/>
</dbReference>
<keyword evidence="2" id="KW-1185">Reference proteome</keyword>
<evidence type="ECO:0000313" key="2">
    <source>
        <dbReference type="Proteomes" id="UP000694403"/>
    </source>
</evidence>
<organism evidence="1 2">
    <name type="scientific">Chelydra serpentina</name>
    <name type="common">Snapping turtle</name>
    <name type="synonym">Testudo serpentina</name>
    <dbReference type="NCBI Taxonomy" id="8475"/>
    <lineage>
        <taxon>Eukaryota</taxon>
        <taxon>Metazoa</taxon>
        <taxon>Chordata</taxon>
        <taxon>Craniata</taxon>
        <taxon>Vertebrata</taxon>
        <taxon>Euteleostomi</taxon>
        <taxon>Archelosauria</taxon>
        <taxon>Testudinata</taxon>
        <taxon>Testudines</taxon>
        <taxon>Cryptodira</taxon>
        <taxon>Durocryptodira</taxon>
        <taxon>Americhelydia</taxon>
        <taxon>Chelydroidea</taxon>
        <taxon>Chelydridae</taxon>
        <taxon>Chelydra</taxon>
    </lineage>
</organism>
<reference evidence="1" key="1">
    <citation type="submission" date="2025-08" db="UniProtKB">
        <authorList>
            <consortium name="Ensembl"/>
        </authorList>
    </citation>
    <scope>IDENTIFICATION</scope>
</reference>
<proteinExistence type="predicted"/>
<protein>
    <recommendedName>
        <fullName evidence="3">Mitochondrial inner membrane protein MPV17</fullName>
    </recommendedName>
</protein>
<dbReference type="AlphaFoldDB" id="A0A8C3SQ37"/>
<accession>A0A8C3SQ37</accession>
<reference evidence="1" key="2">
    <citation type="submission" date="2025-09" db="UniProtKB">
        <authorList>
            <consortium name="Ensembl"/>
        </authorList>
    </citation>
    <scope>IDENTIFICATION</scope>
</reference>
<evidence type="ECO:0000313" key="1">
    <source>
        <dbReference type="Ensembl" id="ENSCSRP00000015750.1"/>
    </source>
</evidence>
<evidence type="ECO:0008006" key="3">
    <source>
        <dbReference type="Google" id="ProtNLM"/>
    </source>
</evidence>